<dbReference type="EMBL" id="KF021268">
    <property type="protein sequence ID" value="AGR48248.1"/>
    <property type="molecule type" value="Genomic_DNA"/>
</dbReference>
<evidence type="ECO:0000313" key="1">
    <source>
        <dbReference type="EMBL" id="AGR48248.1"/>
    </source>
</evidence>
<reference evidence="1 2" key="1">
    <citation type="journal article" date="2014" name="J. Gen. Virol.">
        <title>Isolation and characterization of a new Staphylococcus epidermidis broad-spectrum bacteriophage.</title>
        <authorList>
            <person name="Melo L.D."/>
            <person name="Sillankorva S."/>
            <person name="Ackermann H.W."/>
            <person name="Kropinski A.M."/>
            <person name="Azeredo J."/>
            <person name="Cerca N."/>
        </authorList>
    </citation>
    <scope>NUCLEOTIDE SEQUENCE [LARGE SCALE GENOMIC DNA]</scope>
</reference>
<dbReference type="Proteomes" id="UP000226269">
    <property type="component" value="Segment"/>
</dbReference>
<accession>W5R8V8</accession>
<proteinExistence type="predicted"/>
<evidence type="ECO:0000313" key="2">
    <source>
        <dbReference type="Proteomes" id="UP000226269"/>
    </source>
</evidence>
<protein>
    <submittedName>
        <fullName evidence="1">Uncharacterized protein</fullName>
    </submittedName>
</protein>
<sequence length="139" mass="16505">MSKLKSIILTFENCDSMEIQSKYIRGLHIKGISDSIEHLNYEDEEVETYKSAQDIYFIVKKSTKLRYNPFNFENEEVIFNRLTEFDDITHVTLVYSDESRQTIAVPYEEGYGDNNNYQSYTYIHGFDELIINIKEEEEK</sequence>
<keyword evidence="2" id="KW-1185">Reference proteome</keyword>
<name>W5R8V8_9CAUD</name>
<organism evidence="1 2">
    <name type="scientific">Staphylococcus phage phiIBB-SEP1</name>
    <dbReference type="NCBI Taxonomy" id="1340769"/>
    <lineage>
        <taxon>Viruses</taxon>
        <taxon>Duplodnaviria</taxon>
        <taxon>Heunggongvirae</taxon>
        <taxon>Uroviricota</taxon>
        <taxon>Caudoviricetes</taxon>
        <taxon>Herelleviridae</taxon>
        <taxon>Twortvirinae</taxon>
        <taxon>Sepunavirus</taxon>
        <taxon>Sepunavirus SEP1</taxon>
    </lineage>
</organism>
<gene>
    <name evidence="1" type="ORF">SEP1_122</name>
</gene>